<dbReference type="EMBL" id="BMYX01000001">
    <property type="protein sequence ID" value="GGY02765.1"/>
    <property type="molecule type" value="Genomic_DNA"/>
</dbReference>
<proteinExistence type="predicted"/>
<feature type="region of interest" description="Disordered" evidence="1">
    <location>
        <begin position="74"/>
        <end position="95"/>
    </location>
</feature>
<reference evidence="2" key="2">
    <citation type="submission" date="2020-09" db="EMBL/GenBank/DDBJ databases">
        <authorList>
            <person name="Sun Q."/>
            <person name="Kim S."/>
        </authorList>
    </citation>
    <scope>NUCLEOTIDE SEQUENCE</scope>
    <source>
        <strain evidence="2">KCTC 32182</strain>
    </source>
</reference>
<evidence type="ECO:0000313" key="3">
    <source>
        <dbReference type="Proteomes" id="UP000645257"/>
    </source>
</evidence>
<evidence type="ECO:0000313" key="2">
    <source>
        <dbReference type="EMBL" id="GGY02765.1"/>
    </source>
</evidence>
<keyword evidence="3" id="KW-1185">Reference proteome</keyword>
<feature type="compositionally biased region" description="Polar residues" evidence="1">
    <location>
        <begin position="1"/>
        <end position="14"/>
    </location>
</feature>
<name>A0A918U6T8_9NEIS</name>
<organism evidence="2 3">
    <name type="scientific">Paludibacterium paludis</name>
    <dbReference type="NCBI Taxonomy" id="1225769"/>
    <lineage>
        <taxon>Bacteria</taxon>
        <taxon>Pseudomonadati</taxon>
        <taxon>Pseudomonadota</taxon>
        <taxon>Betaproteobacteria</taxon>
        <taxon>Neisseriales</taxon>
        <taxon>Chromobacteriaceae</taxon>
        <taxon>Paludibacterium</taxon>
    </lineage>
</organism>
<dbReference type="AlphaFoldDB" id="A0A918U6T8"/>
<protein>
    <submittedName>
        <fullName evidence="2">Uncharacterized protein</fullName>
    </submittedName>
</protein>
<reference evidence="2" key="1">
    <citation type="journal article" date="2014" name="Int. J. Syst. Evol. Microbiol.">
        <title>Complete genome sequence of Corynebacterium casei LMG S-19264T (=DSM 44701T), isolated from a smear-ripened cheese.</title>
        <authorList>
            <consortium name="US DOE Joint Genome Institute (JGI-PGF)"/>
            <person name="Walter F."/>
            <person name="Albersmeier A."/>
            <person name="Kalinowski J."/>
            <person name="Ruckert C."/>
        </authorList>
    </citation>
    <scope>NUCLEOTIDE SEQUENCE</scope>
    <source>
        <strain evidence="2">KCTC 32182</strain>
    </source>
</reference>
<comment type="caution">
    <text evidence="2">The sequence shown here is derived from an EMBL/GenBank/DDBJ whole genome shotgun (WGS) entry which is preliminary data.</text>
</comment>
<feature type="region of interest" description="Disordered" evidence="1">
    <location>
        <begin position="1"/>
        <end position="55"/>
    </location>
</feature>
<dbReference type="Proteomes" id="UP000645257">
    <property type="component" value="Unassembled WGS sequence"/>
</dbReference>
<evidence type="ECO:0000256" key="1">
    <source>
        <dbReference type="SAM" id="MobiDB-lite"/>
    </source>
</evidence>
<accession>A0A918U6T8</accession>
<gene>
    <name evidence="2" type="ORF">GCM10011289_01130</name>
</gene>
<sequence length="95" mass="10728">MDNRPNPMNGNEKSTLLKKQAINPAQETPRRSFARRGPVTRWRRRENRGGSGVFHVSRARPCGAYVDKLGKSMSQKDKFPLIKKQAPEPGFPPQA</sequence>